<dbReference type="FunFam" id="1.10.3470.10:FF:000003">
    <property type="entry name" value="Iron ABC transporter permease SitD"/>
    <property type="match status" value="1"/>
</dbReference>
<evidence type="ECO:0000256" key="7">
    <source>
        <dbReference type="ARBA" id="ARBA00023136"/>
    </source>
</evidence>
<feature type="transmembrane region" description="Helical" evidence="8">
    <location>
        <begin position="237"/>
        <end position="254"/>
    </location>
</feature>
<dbReference type="PANTHER" id="PTHR30477">
    <property type="entry name" value="ABC-TRANSPORTER METAL-BINDING PROTEIN"/>
    <property type="match status" value="1"/>
</dbReference>
<dbReference type="HOGENOM" id="CLU_028808_0_0_2"/>
<feature type="transmembrane region" description="Helical" evidence="8">
    <location>
        <begin position="189"/>
        <end position="207"/>
    </location>
</feature>
<reference evidence="9 10" key="3">
    <citation type="journal article" date="2019" name="Int. J. Syst. Evol. Microbiol.">
        <title>Nitrosopumilus adriaticus sp. nov. and Nitrosopumilus piranensis sp. nov., two ammonia-oxidizing archaea from the Adriatic Sea and members of the class Nitrososphaeria.</title>
        <authorList>
            <person name="Bayer B."/>
            <person name="Vojvoda J."/>
            <person name="Reinthaler T."/>
            <person name="Reyes C."/>
            <person name="Pinto M."/>
            <person name="Herndl G.J."/>
        </authorList>
    </citation>
    <scope>NUCLEOTIDE SEQUENCE [LARGE SCALE GENOMIC DNA]</scope>
    <source>
        <strain evidence="9 10">D3C</strain>
    </source>
</reference>
<organism evidence="9 10">
    <name type="scientific">Nitrosopumilus piranensis</name>
    <dbReference type="NCBI Taxonomy" id="1582439"/>
    <lineage>
        <taxon>Archaea</taxon>
        <taxon>Nitrososphaerota</taxon>
        <taxon>Nitrososphaeria</taxon>
        <taxon>Nitrosopumilales</taxon>
        <taxon>Nitrosopumilaceae</taxon>
        <taxon>Nitrosopumilus</taxon>
    </lineage>
</organism>
<dbReference type="RefSeq" id="WP_148702875.1">
    <property type="nucleotide sequence ID" value="NZ_CP010868.1"/>
</dbReference>
<keyword evidence="7 8" id="KW-0472">Membrane</keyword>
<comment type="subcellular location">
    <subcellularLocation>
        <location evidence="1">Cell membrane</location>
        <topology evidence="1">Multi-pass membrane protein</topology>
    </subcellularLocation>
</comment>
<feature type="transmembrane region" description="Helical" evidence="8">
    <location>
        <begin position="266"/>
        <end position="289"/>
    </location>
</feature>
<proteinExistence type="inferred from homology"/>
<comment type="similarity">
    <text evidence="2">Belongs to the ABC-3 integral membrane protein family.</text>
</comment>
<dbReference type="GO" id="GO:0010043">
    <property type="term" value="P:response to zinc ion"/>
    <property type="evidence" value="ECO:0007669"/>
    <property type="project" value="TreeGrafter"/>
</dbReference>
<feature type="transmembrane region" description="Helical" evidence="8">
    <location>
        <begin position="150"/>
        <end position="168"/>
    </location>
</feature>
<dbReference type="Proteomes" id="UP000032027">
    <property type="component" value="Chromosome"/>
</dbReference>
<keyword evidence="3" id="KW-0813">Transport</keyword>
<dbReference type="PATRIC" id="fig|1582439.9.peg.750"/>
<dbReference type="STRING" id="1582439.NPIRD3C_0733"/>
<dbReference type="GO" id="GO:0055085">
    <property type="term" value="P:transmembrane transport"/>
    <property type="evidence" value="ECO:0007669"/>
    <property type="project" value="InterPro"/>
</dbReference>
<dbReference type="Pfam" id="PF00950">
    <property type="entry name" value="ABC-3"/>
    <property type="match status" value="1"/>
</dbReference>
<dbReference type="InterPro" id="IPR037294">
    <property type="entry name" value="ABC_BtuC-like"/>
</dbReference>
<evidence type="ECO:0000256" key="4">
    <source>
        <dbReference type="ARBA" id="ARBA00022475"/>
    </source>
</evidence>
<sequence>MVLEEILTIFIGIFTDYTLRYVALGSAILGITSGALGCFTVLRKQSLFGDALSHAALPGIGLAYLFAGTKDSMFLMLGAAVFAWFGGIITLAITSTTRIKQDAALGITLSVFFGLGIVFLTYLQSIGGASQGGLDRFLFGQAAALIEKDVINLGILASGCFVVLILFFKEFKIATFDSAFGQSLGFPTKYLSALLTSVIVVAVVIGLHTVGVVLMVSMLIAPAAAARQWISSLKSMLILSAIFGGISGVIGSMISSTTEGMSTGPVIVITITTILGISLFFSPKQGYLFQYIRRKRQRQRNLDEISTISGANLRN</sequence>
<dbReference type="PANTHER" id="PTHR30477:SF3">
    <property type="entry name" value="METAL TRANSPORT SYSTEM MEMBRANE PROTEIN CT_069-RELATED"/>
    <property type="match status" value="1"/>
</dbReference>
<dbReference type="OrthoDB" id="11310at2157"/>
<feature type="transmembrane region" description="Helical" evidence="8">
    <location>
        <begin position="20"/>
        <end position="42"/>
    </location>
</feature>
<dbReference type="InterPro" id="IPR001626">
    <property type="entry name" value="ABC_TroCD"/>
</dbReference>
<dbReference type="KEGG" id="nid:NPIRD3C_0733"/>
<dbReference type="EMBL" id="CP010868">
    <property type="protein sequence ID" value="AJM91947.1"/>
    <property type="molecule type" value="Genomic_DNA"/>
</dbReference>
<evidence type="ECO:0000256" key="1">
    <source>
        <dbReference type="ARBA" id="ARBA00004651"/>
    </source>
</evidence>
<keyword evidence="10" id="KW-1185">Reference proteome</keyword>
<evidence type="ECO:0000256" key="6">
    <source>
        <dbReference type="ARBA" id="ARBA00022989"/>
    </source>
</evidence>
<dbReference type="GeneID" id="41599899"/>
<feature type="transmembrane region" description="Helical" evidence="8">
    <location>
        <begin position="73"/>
        <end position="93"/>
    </location>
</feature>
<evidence type="ECO:0000256" key="8">
    <source>
        <dbReference type="SAM" id="Phobius"/>
    </source>
</evidence>
<evidence type="ECO:0000256" key="5">
    <source>
        <dbReference type="ARBA" id="ARBA00022692"/>
    </source>
</evidence>
<name>A0A0C5C9S8_9ARCH</name>
<evidence type="ECO:0000256" key="3">
    <source>
        <dbReference type="ARBA" id="ARBA00022448"/>
    </source>
</evidence>
<dbReference type="AlphaFoldDB" id="A0A0C5C9S8"/>
<keyword evidence="5 8" id="KW-0812">Transmembrane</keyword>
<evidence type="ECO:0000256" key="2">
    <source>
        <dbReference type="ARBA" id="ARBA00008034"/>
    </source>
</evidence>
<gene>
    <name evidence="9" type="ORF">NPIRD3C_0733</name>
</gene>
<accession>A0A0C5C9S8</accession>
<reference evidence="9 10" key="2">
    <citation type="journal article" date="2016" name="ISME J.">
        <title>Physiological and genomic characterization of two novel marine thaumarchaeal strains indicates niche differentiation.</title>
        <authorList>
            <person name="Bayer B."/>
            <person name="Vojvoda J."/>
            <person name="Offre P."/>
            <person name="Alves R.J."/>
            <person name="Elisabeth N.H."/>
            <person name="Garcia J.A."/>
            <person name="Volland J.M."/>
            <person name="Srivastava A."/>
            <person name="Schleper C."/>
            <person name="Herndl G.J."/>
        </authorList>
    </citation>
    <scope>NUCLEOTIDE SEQUENCE [LARGE SCALE GENOMIC DNA]</scope>
    <source>
        <strain evidence="9 10">D3C</strain>
    </source>
</reference>
<reference evidence="10" key="1">
    <citation type="submission" date="2015-02" db="EMBL/GenBank/DDBJ databases">
        <title>Characterization of two novel Thaumarchaeota isolated from the Northern Adriatic Sea.</title>
        <authorList>
            <person name="Bayer B."/>
            <person name="Vojvoda J."/>
            <person name="Offre P."/>
            <person name="Srivastava A."/>
            <person name="Elisabeth N."/>
            <person name="Garcia J.A.L."/>
            <person name="Schleper C."/>
            <person name="Herndl G.J."/>
        </authorList>
    </citation>
    <scope>NUCLEOTIDE SEQUENCE [LARGE SCALE GENOMIC DNA]</scope>
    <source>
        <strain evidence="10">D3C</strain>
    </source>
</reference>
<dbReference type="GO" id="GO:0043190">
    <property type="term" value="C:ATP-binding cassette (ABC) transporter complex"/>
    <property type="evidence" value="ECO:0007669"/>
    <property type="project" value="InterPro"/>
</dbReference>
<protein>
    <submittedName>
        <fullName evidence="9">ABC-3 protein</fullName>
    </submittedName>
</protein>
<evidence type="ECO:0000313" key="10">
    <source>
        <dbReference type="Proteomes" id="UP000032027"/>
    </source>
</evidence>
<dbReference type="SUPFAM" id="SSF81345">
    <property type="entry name" value="ABC transporter involved in vitamin B12 uptake, BtuC"/>
    <property type="match status" value="1"/>
</dbReference>
<keyword evidence="4" id="KW-1003">Cell membrane</keyword>
<dbReference type="Gene3D" id="1.10.3470.10">
    <property type="entry name" value="ABC transporter involved in vitamin B12 uptake, BtuC"/>
    <property type="match status" value="1"/>
</dbReference>
<keyword evidence="6 8" id="KW-1133">Transmembrane helix</keyword>
<dbReference type="CDD" id="cd06550">
    <property type="entry name" value="TM_ABC_iron-siderophores_like"/>
    <property type="match status" value="1"/>
</dbReference>
<feature type="transmembrane region" description="Helical" evidence="8">
    <location>
        <begin position="105"/>
        <end position="130"/>
    </location>
</feature>
<feature type="transmembrane region" description="Helical" evidence="8">
    <location>
        <begin position="47"/>
        <end position="67"/>
    </location>
</feature>
<evidence type="ECO:0000313" key="9">
    <source>
        <dbReference type="EMBL" id="AJM91947.1"/>
    </source>
</evidence>